<protein>
    <recommendedName>
        <fullName evidence="1">Immunity MXAN-0049 protein domain-containing protein</fullName>
    </recommendedName>
</protein>
<dbReference type="RefSeq" id="WP_141683097.1">
    <property type="nucleotide sequence ID" value="NZ_FMBA01000015.1"/>
</dbReference>
<evidence type="ECO:0000259" key="1">
    <source>
        <dbReference type="Pfam" id="PF07791"/>
    </source>
</evidence>
<dbReference type="Pfam" id="PF07791">
    <property type="entry name" value="Imm11"/>
    <property type="match status" value="1"/>
</dbReference>
<keyword evidence="3" id="KW-1185">Reference proteome</keyword>
<dbReference type="OrthoDB" id="6402418at2"/>
<reference evidence="3" key="1">
    <citation type="submission" date="2016-08" db="EMBL/GenBank/DDBJ databases">
        <authorList>
            <person name="Varghese N."/>
            <person name="Submissions Spin"/>
        </authorList>
    </citation>
    <scope>NUCLEOTIDE SEQUENCE [LARGE SCALE GENOMIC DNA]</scope>
    <source>
        <strain evidence="3">R-53144</strain>
    </source>
</reference>
<accession>A0A1C4AY01</accession>
<sequence length="194" mass="22842">MNEFEYYIIDRAGDKAYPLIGPQDDSFHTMMYPRTTTRIENPEMTNFKYCEPIPRKPVISDYFSEPESIVSKKIAEVLAPLDIKGIQLIPAEIETHTGDILEDYFYIHIYNYLKAVDREKSKCEADLYDPDSLAWIDRFELDRKVLEKIPLEERLVFKLIEFTTIHLYHKSVVDAIMAVNPQGVLFTKVEDWYF</sequence>
<evidence type="ECO:0000313" key="2">
    <source>
        <dbReference type="EMBL" id="SCB99436.1"/>
    </source>
</evidence>
<gene>
    <name evidence="2" type="ORF">GA0061080_10158</name>
</gene>
<dbReference type="AlphaFoldDB" id="A0A1C4AY01"/>
<evidence type="ECO:0000313" key="3">
    <source>
        <dbReference type="Proteomes" id="UP000199698"/>
    </source>
</evidence>
<feature type="domain" description="Immunity MXAN-0049 protein" evidence="1">
    <location>
        <begin position="55"/>
        <end position="191"/>
    </location>
</feature>
<name>A0A1C4AY01_9GAMM</name>
<organism evidence="2 3">
    <name type="scientific">Gilliamella intestini</name>
    <dbReference type="NCBI Taxonomy" id="1798183"/>
    <lineage>
        <taxon>Bacteria</taxon>
        <taxon>Pseudomonadati</taxon>
        <taxon>Pseudomonadota</taxon>
        <taxon>Gammaproteobacteria</taxon>
        <taxon>Orbales</taxon>
        <taxon>Orbaceae</taxon>
        <taxon>Gilliamella</taxon>
    </lineage>
</organism>
<dbReference type="InterPro" id="IPR012433">
    <property type="entry name" value="Imm11"/>
</dbReference>
<dbReference type="EMBL" id="FMBA01000015">
    <property type="protein sequence ID" value="SCB99436.1"/>
    <property type="molecule type" value="Genomic_DNA"/>
</dbReference>
<proteinExistence type="predicted"/>
<dbReference type="Proteomes" id="UP000199698">
    <property type="component" value="Unassembled WGS sequence"/>
</dbReference>